<dbReference type="InterPro" id="IPR051488">
    <property type="entry name" value="WD_repeat_striatin"/>
</dbReference>
<evidence type="ECO:0000256" key="2">
    <source>
        <dbReference type="SAM" id="MobiDB-lite"/>
    </source>
</evidence>
<feature type="compositionally biased region" description="Basic and acidic residues" evidence="2">
    <location>
        <begin position="38"/>
        <end position="51"/>
    </location>
</feature>
<dbReference type="InterPro" id="IPR013258">
    <property type="entry name" value="Striatin_N"/>
</dbReference>
<proteinExistence type="predicted"/>
<feature type="compositionally biased region" description="Low complexity" evidence="2">
    <location>
        <begin position="240"/>
        <end position="255"/>
    </location>
</feature>
<protein>
    <submittedName>
        <fullName evidence="3">Uncharacterized protein</fullName>
    </submittedName>
</protein>
<dbReference type="Pfam" id="PF08232">
    <property type="entry name" value="Striatin"/>
    <property type="match status" value="1"/>
</dbReference>
<dbReference type="EMBL" id="OB665615">
    <property type="protein sequence ID" value="CAD7233085.1"/>
    <property type="molecule type" value="Genomic_DNA"/>
</dbReference>
<feature type="region of interest" description="Disordered" evidence="2">
    <location>
        <begin position="38"/>
        <end position="77"/>
    </location>
</feature>
<feature type="compositionally biased region" description="Basic and acidic residues" evidence="2">
    <location>
        <begin position="148"/>
        <end position="171"/>
    </location>
</feature>
<feature type="region of interest" description="Disordered" evidence="2">
    <location>
        <begin position="204"/>
        <end position="297"/>
    </location>
</feature>
<reference evidence="3" key="1">
    <citation type="submission" date="2020-11" db="EMBL/GenBank/DDBJ databases">
        <authorList>
            <person name="Tran Van P."/>
        </authorList>
    </citation>
    <scope>NUCLEOTIDE SEQUENCE</scope>
</reference>
<evidence type="ECO:0000256" key="1">
    <source>
        <dbReference type="ARBA" id="ARBA00023054"/>
    </source>
</evidence>
<feature type="region of interest" description="Disordered" evidence="2">
    <location>
        <begin position="130"/>
        <end position="190"/>
    </location>
</feature>
<gene>
    <name evidence="3" type="ORF">CTOB1V02_LOCUS10909</name>
</gene>
<dbReference type="Gene3D" id="1.20.5.300">
    <property type="match status" value="1"/>
</dbReference>
<dbReference type="AlphaFoldDB" id="A0A7R8WM68"/>
<evidence type="ECO:0000313" key="3">
    <source>
        <dbReference type="EMBL" id="CAD7233085.1"/>
    </source>
</evidence>
<name>A0A7R8WM68_9CRUS</name>
<keyword evidence="1" id="KW-0175">Coiled coil</keyword>
<dbReference type="PANTHER" id="PTHR15653:SF0">
    <property type="entry name" value="CONNECTOR OF KINASE TO AP-1, ISOFORM E"/>
    <property type="match status" value="1"/>
</dbReference>
<sequence length="332" mass="36088">MITARIAFLEGERKGQINLKNDLVRRIKMLEYALRQERAKSQRLQSGREDSGTESSGAPGESGEFPPGLNGLMDSSFDPKVHLSQNLGNSLRRGRDLLRQYLNEIGYTDVLFEVRSKQIRSLLGLKQLENEESSTAEDVPRAGSVGQGDEKRAAVPEGGEGKAGERPDRWRPPGGGATQPQSQPMGDSHAEGADAVLSSFDFLSSEDASGSDEEEDDSQHGLKMGSSTVQRRRRSDNFLATAASAGGSLDGGSQSPDNAQRRGSMGPLVTPDLGELAELTMTSETDEDGAGKAREGEHAKLWRNKFVLRQAGSWRLKKREAREGIEPPTSFF</sequence>
<dbReference type="PANTHER" id="PTHR15653">
    <property type="entry name" value="STRIATIN"/>
    <property type="match status" value="1"/>
</dbReference>
<accession>A0A7R8WM68</accession>
<organism evidence="3">
    <name type="scientific">Cyprideis torosa</name>
    <dbReference type="NCBI Taxonomy" id="163714"/>
    <lineage>
        <taxon>Eukaryota</taxon>
        <taxon>Metazoa</taxon>
        <taxon>Ecdysozoa</taxon>
        <taxon>Arthropoda</taxon>
        <taxon>Crustacea</taxon>
        <taxon>Oligostraca</taxon>
        <taxon>Ostracoda</taxon>
        <taxon>Podocopa</taxon>
        <taxon>Podocopida</taxon>
        <taxon>Cytherocopina</taxon>
        <taxon>Cytheroidea</taxon>
        <taxon>Cytherideidae</taxon>
        <taxon>Cyprideis</taxon>
    </lineage>
</organism>
<dbReference type="OrthoDB" id="727118at2759"/>